<evidence type="ECO:0000256" key="6">
    <source>
        <dbReference type="ARBA" id="ARBA00022989"/>
    </source>
</evidence>
<gene>
    <name evidence="12" type="ORF">GX50_06477</name>
</gene>
<evidence type="ECO:0000256" key="1">
    <source>
        <dbReference type="ARBA" id="ARBA00002689"/>
    </source>
</evidence>
<dbReference type="Proteomes" id="UP000226031">
    <property type="component" value="Unassembled WGS sequence"/>
</dbReference>
<evidence type="ECO:0000256" key="2">
    <source>
        <dbReference type="ARBA" id="ARBA00004370"/>
    </source>
</evidence>
<comment type="similarity">
    <text evidence="3 11">Belongs to the MICOS complex subunit Mic12 family.</text>
</comment>
<comment type="subunit">
    <text evidence="11">Component of the mitochondrial contact site and cristae organizing system (MICOS) complex.</text>
</comment>
<evidence type="ECO:0000256" key="8">
    <source>
        <dbReference type="ARBA" id="ARBA00023136"/>
    </source>
</evidence>
<protein>
    <recommendedName>
        <fullName evidence="4 11">MICOS complex subunit MIC12</fullName>
    </recommendedName>
    <alternativeName>
        <fullName evidence="10 11">Altered inheritance of mitochondria protein 5, mitochondrial</fullName>
    </alternativeName>
    <alternativeName>
        <fullName evidence="9 11">Found in mitochondrial proteome protein 51</fullName>
    </alternativeName>
</protein>
<dbReference type="GO" id="GO:0061617">
    <property type="term" value="C:MICOS complex"/>
    <property type="evidence" value="ECO:0007669"/>
    <property type="project" value="UniProtKB-UniRule"/>
</dbReference>
<dbReference type="GO" id="GO:0044284">
    <property type="term" value="C:mitochondrial crista junction"/>
    <property type="evidence" value="ECO:0007669"/>
    <property type="project" value="InterPro"/>
</dbReference>
<evidence type="ECO:0000313" key="13">
    <source>
        <dbReference type="Proteomes" id="UP000226031"/>
    </source>
</evidence>
<keyword evidence="7 11" id="KW-0496">Mitochondrion</keyword>
<organism evidence="12 13">
    <name type="scientific">[Emmonsia] crescens</name>
    <dbReference type="NCBI Taxonomy" id="73230"/>
    <lineage>
        <taxon>Eukaryota</taxon>
        <taxon>Fungi</taxon>
        <taxon>Dikarya</taxon>
        <taxon>Ascomycota</taxon>
        <taxon>Pezizomycotina</taxon>
        <taxon>Eurotiomycetes</taxon>
        <taxon>Eurotiomycetidae</taxon>
        <taxon>Onygenales</taxon>
        <taxon>Ajellomycetaceae</taxon>
        <taxon>Emergomyces</taxon>
    </lineage>
</organism>
<evidence type="ECO:0000256" key="4">
    <source>
        <dbReference type="ARBA" id="ARBA00018170"/>
    </source>
</evidence>
<accession>A0A2B7ZD53</accession>
<sequence>MGFLSGFLTGLTLTTATITLTLHLHLANRQHQHLLLREQIDLINAIALPTTTTTTTKNFATHAQNAARNTSTDDAAIAAVLARRGYYPRERPGIMDLAKERWNMEVEGCVRRVQEVGLEGIVREGVRVVRGLGGWAGGSRED</sequence>
<comment type="function">
    <text evidence="1 11">Component of the MICOS complex, a large protein complex of the mitochondrial inner membrane that plays crucial roles in the maintenance of crista junctions, inner membrane architecture, and formation of contact sites to the outer membrane.</text>
</comment>
<evidence type="ECO:0000256" key="11">
    <source>
        <dbReference type="RuleBase" id="RU363010"/>
    </source>
</evidence>
<evidence type="ECO:0000313" key="12">
    <source>
        <dbReference type="EMBL" id="PGH30757.1"/>
    </source>
</evidence>
<dbReference type="EMBL" id="PDND01000157">
    <property type="protein sequence ID" value="PGH30757.1"/>
    <property type="molecule type" value="Genomic_DNA"/>
</dbReference>
<keyword evidence="5" id="KW-0812">Transmembrane</keyword>
<name>A0A2B7ZD53_9EURO</name>
<keyword evidence="8" id="KW-0472">Membrane</keyword>
<evidence type="ECO:0000256" key="3">
    <source>
        <dbReference type="ARBA" id="ARBA00009188"/>
    </source>
</evidence>
<dbReference type="Pfam" id="PF17050">
    <property type="entry name" value="AIM5"/>
    <property type="match status" value="1"/>
</dbReference>
<keyword evidence="13" id="KW-1185">Reference proteome</keyword>
<dbReference type="STRING" id="73230.A0A2B7ZD53"/>
<evidence type="ECO:0000256" key="10">
    <source>
        <dbReference type="ARBA" id="ARBA00032985"/>
    </source>
</evidence>
<evidence type="ECO:0000256" key="5">
    <source>
        <dbReference type="ARBA" id="ARBA00022692"/>
    </source>
</evidence>
<keyword evidence="6" id="KW-1133">Transmembrane helix</keyword>
<dbReference type="GO" id="GO:0042407">
    <property type="term" value="P:cristae formation"/>
    <property type="evidence" value="ECO:0007669"/>
    <property type="project" value="InterPro"/>
</dbReference>
<comment type="subcellular location">
    <subcellularLocation>
        <location evidence="2">Membrane</location>
    </subcellularLocation>
    <subcellularLocation>
        <location evidence="11">Mitochondrion inner membrane</location>
        <topology evidence="11">Single-pass membrane protein</topology>
    </subcellularLocation>
</comment>
<dbReference type="VEuPathDB" id="FungiDB:EMCG_05653"/>
<evidence type="ECO:0000256" key="7">
    <source>
        <dbReference type="ARBA" id="ARBA00023128"/>
    </source>
</evidence>
<dbReference type="AlphaFoldDB" id="A0A2B7ZD53"/>
<evidence type="ECO:0000256" key="9">
    <source>
        <dbReference type="ARBA" id="ARBA00032159"/>
    </source>
</evidence>
<keyword evidence="11" id="KW-0999">Mitochondrion inner membrane</keyword>
<proteinExistence type="inferred from homology"/>
<dbReference type="InterPro" id="IPR031463">
    <property type="entry name" value="Mic12"/>
</dbReference>
<reference evidence="12 13" key="1">
    <citation type="submission" date="2017-10" db="EMBL/GenBank/DDBJ databases">
        <title>Comparative genomics in systemic dimorphic fungi from Ajellomycetaceae.</title>
        <authorList>
            <person name="Munoz J.F."/>
            <person name="Mcewen J.G."/>
            <person name="Clay O.K."/>
            <person name="Cuomo C.A."/>
        </authorList>
    </citation>
    <scope>NUCLEOTIDE SEQUENCE [LARGE SCALE GENOMIC DNA]</scope>
    <source>
        <strain evidence="12 13">UAMH4076</strain>
    </source>
</reference>
<comment type="caution">
    <text evidence="12">The sequence shown here is derived from an EMBL/GenBank/DDBJ whole genome shotgun (WGS) entry which is preliminary data.</text>
</comment>